<evidence type="ECO:0000256" key="5">
    <source>
        <dbReference type="ARBA" id="ARBA00023136"/>
    </source>
</evidence>
<dbReference type="NCBIfam" id="TIGR00361">
    <property type="entry name" value="ComEC_Rec2"/>
    <property type="match status" value="1"/>
</dbReference>
<dbReference type="RefSeq" id="WP_172840064.1">
    <property type="nucleotide sequence ID" value="NZ_MPRL01000003.1"/>
</dbReference>
<dbReference type="InterPro" id="IPR052159">
    <property type="entry name" value="Competence_DNA_uptake"/>
</dbReference>
<feature type="transmembrane region" description="Helical" evidence="6">
    <location>
        <begin position="236"/>
        <end position="254"/>
    </location>
</feature>
<feature type="domain" description="Metallo-beta-lactamase" evidence="7">
    <location>
        <begin position="517"/>
        <end position="704"/>
    </location>
</feature>
<keyword evidence="9" id="KW-1185">Reference proteome</keyword>
<dbReference type="AlphaFoldDB" id="A0A1T2LAG2"/>
<dbReference type="GO" id="GO:0005886">
    <property type="term" value="C:plasma membrane"/>
    <property type="evidence" value="ECO:0007669"/>
    <property type="project" value="UniProtKB-SubCell"/>
</dbReference>
<dbReference type="InterPro" id="IPR036866">
    <property type="entry name" value="RibonucZ/Hydroxyglut_hydro"/>
</dbReference>
<comment type="caution">
    <text evidence="8">The sequence shown here is derived from an EMBL/GenBank/DDBJ whole genome shotgun (WGS) entry which is preliminary data.</text>
</comment>
<organism evidence="8 9">
    <name type="scientific">Solemya pervernicosa gill symbiont</name>
    <dbReference type="NCBI Taxonomy" id="642797"/>
    <lineage>
        <taxon>Bacteria</taxon>
        <taxon>Pseudomonadati</taxon>
        <taxon>Pseudomonadota</taxon>
        <taxon>Gammaproteobacteria</taxon>
        <taxon>sulfur-oxidizing symbionts</taxon>
    </lineage>
</organism>
<dbReference type="InterPro" id="IPR004477">
    <property type="entry name" value="ComEC_N"/>
</dbReference>
<dbReference type="InterPro" id="IPR025405">
    <property type="entry name" value="DUF4131"/>
</dbReference>
<evidence type="ECO:0000256" key="1">
    <source>
        <dbReference type="ARBA" id="ARBA00004651"/>
    </source>
</evidence>
<evidence type="ECO:0000313" key="9">
    <source>
        <dbReference type="Proteomes" id="UP000191110"/>
    </source>
</evidence>
<keyword evidence="2" id="KW-1003">Cell membrane</keyword>
<feature type="transmembrane region" description="Helical" evidence="6">
    <location>
        <begin position="274"/>
        <end position="292"/>
    </location>
</feature>
<gene>
    <name evidence="8" type="ORF">BOW53_01640</name>
</gene>
<dbReference type="Pfam" id="PF03772">
    <property type="entry name" value="Competence"/>
    <property type="match status" value="1"/>
</dbReference>
<feature type="transmembrane region" description="Helical" evidence="6">
    <location>
        <begin position="336"/>
        <end position="357"/>
    </location>
</feature>
<dbReference type="InterPro" id="IPR004797">
    <property type="entry name" value="Competence_ComEC/Rec2"/>
</dbReference>
<evidence type="ECO:0000256" key="6">
    <source>
        <dbReference type="SAM" id="Phobius"/>
    </source>
</evidence>
<dbReference type="InterPro" id="IPR035681">
    <property type="entry name" value="ComA-like_MBL"/>
</dbReference>
<name>A0A1T2LAG2_9GAMM</name>
<dbReference type="CDD" id="cd07731">
    <property type="entry name" value="ComA-like_MBL-fold"/>
    <property type="match status" value="1"/>
</dbReference>
<dbReference type="Pfam" id="PF00753">
    <property type="entry name" value="Lactamase_B"/>
    <property type="match status" value="1"/>
</dbReference>
<dbReference type="SMART" id="SM00849">
    <property type="entry name" value="Lactamase_B"/>
    <property type="match status" value="1"/>
</dbReference>
<dbReference type="Gene3D" id="3.60.15.10">
    <property type="entry name" value="Ribonuclease Z/Hydroxyacylglutathione hydrolase-like"/>
    <property type="match status" value="1"/>
</dbReference>
<evidence type="ECO:0000256" key="2">
    <source>
        <dbReference type="ARBA" id="ARBA00022475"/>
    </source>
</evidence>
<dbReference type="EMBL" id="MPRL01000003">
    <property type="protein sequence ID" value="OOZ42060.1"/>
    <property type="molecule type" value="Genomic_DNA"/>
</dbReference>
<proteinExistence type="predicted"/>
<dbReference type="Proteomes" id="UP000191110">
    <property type="component" value="Unassembled WGS sequence"/>
</dbReference>
<evidence type="ECO:0000256" key="4">
    <source>
        <dbReference type="ARBA" id="ARBA00022989"/>
    </source>
</evidence>
<dbReference type="Pfam" id="PF13567">
    <property type="entry name" value="DUF4131"/>
    <property type="match status" value="1"/>
</dbReference>
<accession>A0A1T2LAG2</accession>
<feature type="transmembrane region" description="Helical" evidence="6">
    <location>
        <begin position="369"/>
        <end position="388"/>
    </location>
</feature>
<dbReference type="NCBIfam" id="TIGR00360">
    <property type="entry name" value="ComEC_N-term"/>
    <property type="match status" value="1"/>
</dbReference>
<evidence type="ECO:0000313" key="8">
    <source>
        <dbReference type="EMBL" id="OOZ42060.1"/>
    </source>
</evidence>
<keyword evidence="5 6" id="KW-0472">Membrane</keyword>
<dbReference type="PANTHER" id="PTHR30619:SF1">
    <property type="entry name" value="RECOMBINATION PROTEIN 2"/>
    <property type="match status" value="1"/>
</dbReference>
<dbReference type="GO" id="GO:0030420">
    <property type="term" value="P:establishment of competence for transformation"/>
    <property type="evidence" value="ECO:0007669"/>
    <property type="project" value="InterPro"/>
</dbReference>
<evidence type="ECO:0000256" key="3">
    <source>
        <dbReference type="ARBA" id="ARBA00022692"/>
    </source>
</evidence>
<reference evidence="8 9" key="1">
    <citation type="submission" date="2016-11" db="EMBL/GenBank/DDBJ databases">
        <title>Mixed transmission modes and dynamic genome evolution in an obligate animal-bacterial symbiosis.</title>
        <authorList>
            <person name="Russell S.L."/>
            <person name="Corbett-Detig R.B."/>
            <person name="Cavanaugh C.M."/>
        </authorList>
    </citation>
    <scope>NUCLEOTIDE SEQUENCE [LARGE SCALE GENOMIC DNA]</scope>
    <source>
        <strain evidence="8">Sveles-Q1</strain>
    </source>
</reference>
<keyword evidence="4 6" id="KW-1133">Transmembrane helix</keyword>
<dbReference type="PANTHER" id="PTHR30619">
    <property type="entry name" value="DNA INTERNALIZATION/COMPETENCE PROTEIN COMEC/REC2"/>
    <property type="match status" value="1"/>
</dbReference>
<dbReference type="SUPFAM" id="SSF56281">
    <property type="entry name" value="Metallo-hydrolase/oxidoreductase"/>
    <property type="match status" value="1"/>
</dbReference>
<protein>
    <submittedName>
        <fullName evidence="8">DNA internalization-related competence protein ComEC/Rec2</fullName>
    </submittedName>
</protein>
<sequence>MFSGTIAFLFGVVALNQLPVLPEPDGLQLLLLPFLPIALRYRSSRLLAILIIGFGYAALRAHLLIASELPISFEGRGLTIEGHIVSIPEGDSAQRFMFEIERGYSDDQIYTGPKRVRLSWYRSPQLLQVGERWQLRIKLKRPHSYMNPGGFDYERWLLQKRIRATGYVKQSHDNRRLERGNGWQIDSLRQQVKTRLTELLGDHSQRTILIALAIGERDGISDAQWQRFRDTGTSHLMAISGLHIGLVAGFVYLLGRWFWSRSERLMLRWPAQRAAAVAALLGAIFYAALAGFSIPTIRALIMVSVLMSGIVLGRHIPSMRALATAMVAVLLFDPFAVLSPGFWLSFGAVATILYVSNHRIATAGLWWRWGRIHLLITIGLTPLMLLLFQQLSLIAPLANFIAVPWVSLLVLPTNLLGTLLSGPLPGVATLLLQLSTAMMDGLWWVLGGMAELPGVSLTVTPLWWTPIPAILGVIVLLAPRGFPARWLGLLLILPLLLNRPSPPAMGEARFSLLDVGQGLASVIQTHSHALVFDTGPKYRSGFNTGDAVVVPYLRKQGVSAVDRMIISHGDLDHIGGAVAVAEAIPVDRIESSVPEQLKDLVAQSCTAPQIWRWDGVLFELIHPTTPLSGDENNSSCVLRVSVGDHAILLTGDIEAEAEQQLVERLGNDLAADLLIAPHHGSLTSSTERFIDTVSPQQVLYPVGYRNRYRFPHPTVQARYAQRGILQYDTASGGALSTTLSSHGVGPLQQYRRLARRYWHHD</sequence>
<comment type="subcellular location">
    <subcellularLocation>
        <location evidence="1">Cell membrane</location>
        <topology evidence="1">Multi-pass membrane protein</topology>
    </subcellularLocation>
</comment>
<keyword evidence="3 6" id="KW-0812">Transmembrane</keyword>
<evidence type="ECO:0000259" key="7">
    <source>
        <dbReference type="SMART" id="SM00849"/>
    </source>
</evidence>
<dbReference type="InterPro" id="IPR001279">
    <property type="entry name" value="Metallo-B-lactamas"/>
</dbReference>